<dbReference type="InterPro" id="IPR029055">
    <property type="entry name" value="Ntn_hydrolases_N"/>
</dbReference>
<proteinExistence type="inferred from homology"/>
<evidence type="ECO:0000313" key="2">
    <source>
        <dbReference type="EMBL" id="PQA30057.1"/>
    </source>
</evidence>
<dbReference type="Proteomes" id="UP000243900">
    <property type="component" value="Unassembled WGS sequence"/>
</dbReference>
<name>A0A2P6AQI6_9GAMM</name>
<dbReference type="PANTHER" id="PTHR34218">
    <property type="entry name" value="PEPTIDASE S45 PENICILLIN AMIDASE"/>
    <property type="match status" value="1"/>
</dbReference>
<comment type="similarity">
    <text evidence="1">Belongs to the peptidase S45 family.</text>
</comment>
<accession>A0A2P6AQI6</accession>
<dbReference type="InterPro" id="IPR002692">
    <property type="entry name" value="S45"/>
</dbReference>
<dbReference type="AlphaFoldDB" id="A0A2P6AQI6"/>
<keyword evidence="3" id="KW-1185">Reference proteome</keyword>
<dbReference type="SUPFAM" id="SSF56235">
    <property type="entry name" value="N-terminal nucleophile aminohydrolases (Ntn hydrolases)"/>
    <property type="match status" value="1"/>
</dbReference>
<feature type="non-terminal residue" evidence="2">
    <location>
        <position position="131"/>
    </location>
</feature>
<evidence type="ECO:0000256" key="1">
    <source>
        <dbReference type="ARBA" id="ARBA00006586"/>
    </source>
</evidence>
<dbReference type="PANTHER" id="PTHR34218:SF3">
    <property type="entry name" value="ACYL-HOMOSERINE LACTONE ACYLASE PVDQ"/>
    <property type="match status" value="1"/>
</dbReference>
<dbReference type="EMBL" id="PTQZ01000320">
    <property type="protein sequence ID" value="PQA30057.1"/>
    <property type="molecule type" value="Genomic_DNA"/>
</dbReference>
<gene>
    <name evidence="2" type="ORF">C5O18_09550</name>
</gene>
<organism evidence="2 3">
    <name type="scientific">Amnimonas aquatica</name>
    <dbReference type="NCBI Taxonomy" id="2094561"/>
    <lineage>
        <taxon>Bacteria</taxon>
        <taxon>Pseudomonadati</taxon>
        <taxon>Pseudomonadota</taxon>
        <taxon>Gammaproteobacteria</taxon>
        <taxon>Moraxellales</taxon>
        <taxon>Moraxellaceae</taxon>
        <taxon>Amnimonas</taxon>
    </lineage>
</organism>
<evidence type="ECO:0008006" key="4">
    <source>
        <dbReference type="Google" id="ProtNLM"/>
    </source>
</evidence>
<dbReference type="Pfam" id="PF01804">
    <property type="entry name" value="Penicil_amidase"/>
    <property type="match status" value="1"/>
</dbReference>
<sequence length="131" mass="13967">MHSSPGLSPVRAGLMLSAVCILSACFGGDSGSSSGSGRVDGYQATIVRTQMGIPHITANSFGSLGYGQAYAFAEDNLCVMLDDFVTIRGERSRYFGPDGSYTIEPNDNTSDNISSDFFWKFIADDAAVERT</sequence>
<dbReference type="InterPro" id="IPR023343">
    <property type="entry name" value="Penicillin_amidase_dom1"/>
</dbReference>
<reference evidence="3" key="1">
    <citation type="submission" date="2018-02" db="EMBL/GenBank/DDBJ databases">
        <title>Genome sequencing of Solimonas sp. HR-BB.</title>
        <authorList>
            <person name="Lee Y."/>
            <person name="Jeon C.O."/>
        </authorList>
    </citation>
    <scope>NUCLEOTIDE SEQUENCE [LARGE SCALE GENOMIC DNA]</scope>
    <source>
        <strain evidence="3">HR-E</strain>
    </source>
</reference>
<evidence type="ECO:0000313" key="3">
    <source>
        <dbReference type="Proteomes" id="UP000243900"/>
    </source>
</evidence>
<dbReference type="GO" id="GO:0017000">
    <property type="term" value="P:antibiotic biosynthetic process"/>
    <property type="evidence" value="ECO:0007669"/>
    <property type="project" value="InterPro"/>
</dbReference>
<comment type="caution">
    <text evidence="2">The sequence shown here is derived from an EMBL/GenBank/DDBJ whole genome shotgun (WGS) entry which is preliminary data.</text>
</comment>
<protein>
    <recommendedName>
        <fullName evidence="4">Penicillin acylase family protein</fullName>
    </recommendedName>
</protein>
<dbReference type="GO" id="GO:0016811">
    <property type="term" value="F:hydrolase activity, acting on carbon-nitrogen (but not peptide) bonds, in linear amides"/>
    <property type="evidence" value="ECO:0007669"/>
    <property type="project" value="InterPro"/>
</dbReference>
<dbReference type="Gene3D" id="1.10.439.10">
    <property type="entry name" value="Penicillin Amidohydrolase, domain 1"/>
    <property type="match status" value="1"/>
</dbReference>